<protein>
    <submittedName>
        <fullName evidence="1">Uncharacterized protein</fullName>
    </submittedName>
</protein>
<organism evidence="1 2">
    <name type="scientific">Arctium lappa</name>
    <name type="common">Greater burdock</name>
    <name type="synonym">Lappa major</name>
    <dbReference type="NCBI Taxonomy" id="4217"/>
    <lineage>
        <taxon>Eukaryota</taxon>
        <taxon>Viridiplantae</taxon>
        <taxon>Streptophyta</taxon>
        <taxon>Embryophyta</taxon>
        <taxon>Tracheophyta</taxon>
        <taxon>Spermatophyta</taxon>
        <taxon>Magnoliopsida</taxon>
        <taxon>eudicotyledons</taxon>
        <taxon>Gunneridae</taxon>
        <taxon>Pentapetalae</taxon>
        <taxon>asterids</taxon>
        <taxon>campanulids</taxon>
        <taxon>Asterales</taxon>
        <taxon>Asteraceae</taxon>
        <taxon>Carduoideae</taxon>
        <taxon>Cardueae</taxon>
        <taxon>Arctiinae</taxon>
        <taxon>Arctium</taxon>
    </lineage>
</organism>
<accession>A0ACB9A0J9</accession>
<dbReference type="EMBL" id="CM042055">
    <property type="protein sequence ID" value="KAI3702963.1"/>
    <property type="molecule type" value="Genomic_DNA"/>
</dbReference>
<sequence length="558" mass="62843">MASNGYDPQMGNSTEVKREPSEDDDSFDSDDGLVFTWIGGSKAADNVFVSLKAETIKEKLLEFADNAAEELYEMAYSGSPLWILDDLGEERLDREIYRNRFTPSIEHREELVVEILRGALDDPREIPSLMKPPTKPKIVEASWATETVLMNPVELVHMFMDVEQWLAMFSNIVSSATVLGKILEDDQNPDGSLIAMKAEFGLPTPNPTKRETYFLRRSKKVNDHVWLIVDASLDITCLKYHRKPSGCLIEQMDDGFSRVTWVEHSERSNGYLHELFVKQISSDFAFCASRWITTLKHEAENQFVINQHINAQGGGMSSLLRLAHRMSQRCVKNMNVKKNWNLIHSMDNAEPVYVIWHYFENNLGTPDGHVITMASSVRSFLSVDHLYDALRCADFHPKWDLAVAGGFARKDLHVPMGNDPTTGVSVLNIEVPGMEPRKCLKACFTDSIGMYVVWTLLDITTFYAMIEGGDPDAVPILVCGAAILPWDPIAVSEGSILTFSFEIQDEYEGSLSVEREESLNSLMTNTVSSVNALCTQLPGDEGYCHDGEEYLRLFDDHK</sequence>
<evidence type="ECO:0000313" key="1">
    <source>
        <dbReference type="EMBL" id="KAI3702963.1"/>
    </source>
</evidence>
<comment type="caution">
    <text evidence="1">The sequence shown here is derived from an EMBL/GenBank/DDBJ whole genome shotgun (WGS) entry which is preliminary data.</text>
</comment>
<proteinExistence type="predicted"/>
<dbReference type="Proteomes" id="UP001055879">
    <property type="component" value="Linkage Group LG09"/>
</dbReference>
<keyword evidence="2" id="KW-1185">Reference proteome</keyword>
<name>A0ACB9A0J9_ARCLA</name>
<evidence type="ECO:0000313" key="2">
    <source>
        <dbReference type="Proteomes" id="UP001055879"/>
    </source>
</evidence>
<reference evidence="1 2" key="2">
    <citation type="journal article" date="2022" name="Mol. Ecol. Resour.">
        <title>The genomes of chicory, endive, great burdock and yacon provide insights into Asteraceae paleo-polyploidization history and plant inulin production.</title>
        <authorList>
            <person name="Fan W."/>
            <person name="Wang S."/>
            <person name="Wang H."/>
            <person name="Wang A."/>
            <person name="Jiang F."/>
            <person name="Liu H."/>
            <person name="Zhao H."/>
            <person name="Xu D."/>
            <person name="Zhang Y."/>
        </authorList>
    </citation>
    <scope>NUCLEOTIDE SEQUENCE [LARGE SCALE GENOMIC DNA]</scope>
    <source>
        <strain evidence="2">cv. Niubang</strain>
    </source>
</reference>
<gene>
    <name evidence="1" type="ORF">L6452_28717</name>
</gene>
<reference evidence="2" key="1">
    <citation type="journal article" date="2022" name="Mol. Ecol. Resour.">
        <title>The genomes of chicory, endive, great burdock and yacon provide insights into Asteraceae palaeo-polyploidization history and plant inulin production.</title>
        <authorList>
            <person name="Fan W."/>
            <person name="Wang S."/>
            <person name="Wang H."/>
            <person name="Wang A."/>
            <person name="Jiang F."/>
            <person name="Liu H."/>
            <person name="Zhao H."/>
            <person name="Xu D."/>
            <person name="Zhang Y."/>
        </authorList>
    </citation>
    <scope>NUCLEOTIDE SEQUENCE [LARGE SCALE GENOMIC DNA]</scope>
    <source>
        <strain evidence="2">cv. Niubang</strain>
    </source>
</reference>